<name>A0A0N1QUV3_SALSV</name>
<reference evidence="1 2" key="1">
    <citation type="journal article" date="2011" name="J. Bacteriol.">
        <title>Comparative genomics of 28 Salmonella enterica isolates: evidence for CRISPR-mediated adaptive sublineage evolution.</title>
        <authorList>
            <person name="Fricke W.F."/>
            <person name="Mammel M.K."/>
            <person name="McDermott P.F."/>
            <person name="Tartera C."/>
            <person name="White D.G."/>
            <person name="Leclerc J.E."/>
            <person name="Ravel J."/>
            <person name="Cebula T.A."/>
        </authorList>
    </citation>
    <scope>NUCLEOTIDE SEQUENCE [LARGE SCALE GENOMIC DNA]</scope>
    <source>
        <strain evidence="1 2">CVM19633</strain>
    </source>
</reference>
<evidence type="ECO:0000313" key="2">
    <source>
        <dbReference type="Proteomes" id="UP000001865"/>
    </source>
</evidence>
<dbReference type="HOGENOM" id="CLU_3239406_0_0_6"/>
<proteinExistence type="predicted"/>
<dbReference type="KEGG" id="sew:SeSA_A0641"/>
<accession>A0A0N1QUV3</accession>
<sequence>MPLLIPITHATTFTNPDTSKRCIGRVWGDESIGTPEFVSATQQ</sequence>
<dbReference type="EMBL" id="CP001127">
    <property type="protein sequence ID" value="ACF89978.1"/>
    <property type="molecule type" value="Genomic_DNA"/>
</dbReference>
<dbReference type="AlphaFoldDB" id="A0A0N1QUV3"/>
<dbReference type="Proteomes" id="UP000001865">
    <property type="component" value="Chromosome"/>
</dbReference>
<gene>
    <name evidence="1" type="ordered locus">SeSA_A0641</name>
</gene>
<protein>
    <submittedName>
        <fullName evidence="1">Uncharacterized protein</fullName>
    </submittedName>
</protein>
<evidence type="ECO:0000313" key="1">
    <source>
        <dbReference type="EMBL" id="ACF89978.1"/>
    </source>
</evidence>
<organism evidence="1 2">
    <name type="scientific">Salmonella schwarzengrund (strain CVM19633)</name>
    <dbReference type="NCBI Taxonomy" id="439843"/>
    <lineage>
        <taxon>Bacteria</taxon>
        <taxon>Pseudomonadati</taxon>
        <taxon>Pseudomonadota</taxon>
        <taxon>Gammaproteobacteria</taxon>
        <taxon>Enterobacterales</taxon>
        <taxon>Enterobacteriaceae</taxon>
        <taxon>Salmonella</taxon>
    </lineage>
</organism>